<dbReference type="SUPFAM" id="SSF52091">
    <property type="entry name" value="SpoIIaa-like"/>
    <property type="match status" value="1"/>
</dbReference>
<evidence type="ECO:0000256" key="1">
    <source>
        <dbReference type="ARBA" id="ARBA00004141"/>
    </source>
</evidence>
<feature type="transmembrane region" description="Helical" evidence="5">
    <location>
        <begin position="163"/>
        <end position="188"/>
    </location>
</feature>
<comment type="caution">
    <text evidence="7">The sequence shown here is derived from an EMBL/GenBank/DDBJ whole genome shotgun (WGS) entry which is preliminary data.</text>
</comment>
<evidence type="ECO:0000259" key="6">
    <source>
        <dbReference type="PROSITE" id="PS50801"/>
    </source>
</evidence>
<reference evidence="7 8" key="1">
    <citation type="submission" date="2021-03" db="EMBL/GenBank/DDBJ databases">
        <title>Sequencing the genomes of 1000 actinobacteria strains.</title>
        <authorList>
            <person name="Klenk H.-P."/>
        </authorList>
    </citation>
    <scope>NUCLEOTIDE SEQUENCE [LARGE SCALE GENOMIC DNA]</scope>
    <source>
        <strain evidence="7 8">DSM 16005</strain>
    </source>
</reference>
<evidence type="ECO:0000313" key="7">
    <source>
        <dbReference type="EMBL" id="MBP2414361.1"/>
    </source>
</evidence>
<keyword evidence="2 5" id="KW-0812">Transmembrane</keyword>
<dbReference type="Pfam" id="PF01740">
    <property type="entry name" value="STAS"/>
    <property type="match status" value="1"/>
</dbReference>
<feature type="transmembrane region" description="Helical" evidence="5">
    <location>
        <begin position="93"/>
        <end position="112"/>
    </location>
</feature>
<proteinExistence type="predicted"/>
<feature type="transmembrane region" description="Helical" evidence="5">
    <location>
        <begin position="12"/>
        <end position="32"/>
    </location>
</feature>
<organism evidence="7 8">
    <name type="scientific">Arthrobacter stackebrandtii</name>
    <dbReference type="NCBI Taxonomy" id="272161"/>
    <lineage>
        <taxon>Bacteria</taxon>
        <taxon>Bacillati</taxon>
        <taxon>Actinomycetota</taxon>
        <taxon>Actinomycetes</taxon>
        <taxon>Micrococcales</taxon>
        <taxon>Micrococcaceae</taxon>
        <taxon>Arthrobacter</taxon>
    </lineage>
</organism>
<comment type="subcellular location">
    <subcellularLocation>
        <location evidence="1">Membrane</location>
        <topology evidence="1">Multi-pass membrane protein</topology>
    </subcellularLocation>
</comment>
<dbReference type="PANTHER" id="PTHR11814">
    <property type="entry name" value="SULFATE TRANSPORTER"/>
    <property type="match status" value="1"/>
</dbReference>
<dbReference type="InterPro" id="IPR002645">
    <property type="entry name" value="STAS_dom"/>
</dbReference>
<feature type="transmembrane region" description="Helical" evidence="5">
    <location>
        <begin position="38"/>
        <end position="59"/>
    </location>
</feature>
<evidence type="ECO:0000313" key="8">
    <source>
        <dbReference type="Proteomes" id="UP000711614"/>
    </source>
</evidence>
<dbReference type="InterPro" id="IPR036513">
    <property type="entry name" value="STAS_dom_sf"/>
</dbReference>
<dbReference type="PROSITE" id="PS50801">
    <property type="entry name" value="STAS"/>
    <property type="match status" value="1"/>
</dbReference>
<dbReference type="RefSeq" id="WP_209682141.1">
    <property type="nucleotide sequence ID" value="NZ_JAGIOI010000001.1"/>
</dbReference>
<dbReference type="InterPro" id="IPR001902">
    <property type="entry name" value="SLC26A/SulP_fam"/>
</dbReference>
<evidence type="ECO:0000256" key="4">
    <source>
        <dbReference type="ARBA" id="ARBA00023136"/>
    </source>
</evidence>
<dbReference type="Proteomes" id="UP000711614">
    <property type="component" value="Unassembled WGS sequence"/>
</dbReference>
<evidence type="ECO:0000256" key="2">
    <source>
        <dbReference type="ARBA" id="ARBA00022692"/>
    </source>
</evidence>
<accession>A0ABS4YZX9</accession>
<feature type="transmembrane region" description="Helical" evidence="5">
    <location>
        <begin position="195"/>
        <end position="214"/>
    </location>
</feature>
<keyword evidence="8" id="KW-1185">Reference proteome</keyword>
<name>A0ABS4YZX9_9MICC</name>
<protein>
    <submittedName>
        <fullName evidence="7">High affinity sulfate transporter 1</fullName>
    </submittedName>
</protein>
<dbReference type="EMBL" id="JAGIOI010000001">
    <property type="protein sequence ID" value="MBP2414361.1"/>
    <property type="molecule type" value="Genomic_DNA"/>
</dbReference>
<sequence>MQRPFTGLTRDNVAREATAGITLLAISVPLNIGYAQIAGLPASAGLYALIVPTLVYAVLVSSRQVVASPDAAAAALVFSSLVGLGVAPENFVLMAGAQAILSGLLFFAASFLKLGFIANFLSKPILVGFVGGLALEIMISQAAKMLGVKINSGGEFLEKLWELLTGLGGLNIFAVALSAGSLLVLLLGRRFLPSFPWALAVLVLATVATVAFALEDRGVSVLGEVPAGPPQFQLPRLDLAGWISLIPSALALTMVTVAEGLLVIRAYGEKNGYATLPNQDLFAFGAANVAAGLSSSFAVGSSTSRTAAVDQTGSRTQLPSVVLAAGTTLLLLFGTALLAQIPSPAIGAVVAVAVFKLLGLEELRELWHLSRVEFAIGAACFGGVLLVGPLGGLFLAFVLSLVNLARRAANPAIDVLSGGDDPTVSLLESNDGARLTAPGVAVVRIAAPIFFANGSVLADRINGMVQSAGGELDVVVLDVEAVSDIDVTGAEALQGVIAGLRTQGIAFAYTRMRPGLRRQLNGFGLLAGTREFPTNREAVAVLARTGPVSTDLPNGAEKP</sequence>
<feature type="transmembrane region" description="Helical" evidence="5">
    <location>
        <begin position="239"/>
        <end position="264"/>
    </location>
</feature>
<feature type="transmembrane region" description="Helical" evidence="5">
    <location>
        <begin position="375"/>
        <end position="402"/>
    </location>
</feature>
<dbReference type="Pfam" id="PF00916">
    <property type="entry name" value="Sulfate_transp"/>
    <property type="match status" value="1"/>
</dbReference>
<dbReference type="Gene3D" id="3.30.750.24">
    <property type="entry name" value="STAS domain"/>
    <property type="match status" value="1"/>
</dbReference>
<feature type="domain" description="STAS" evidence="6">
    <location>
        <begin position="438"/>
        <end position="542"/>
    </location>
</feature>
<feature type="transmembrane region" description="Helical" evidence="5">
    <location>
        <begin position="321"/>
        <end position="339"/>
    </location>
</feature>
<gene>
    <name evidence="7" type="ORF">JOF48_003160</name>
</gene>
<dbReference type="InterPro" id="IPR011547">
    <property type="entry name" value="SLC26A/SulP_dom"/>
</dbReference>
<dbReference type="CDD" id="cd07042">
    <property type="entry name" value="STAS_SulP_like_sulfate_transporter"/>
    <property type="match status" value="1"/>
</dbReference>
<feature type="transmembrane region" description="Helical" evidence="5">
    <location>
        <begin position="124"/>
        <end position="143"/>
    </location>
</feature>
<keyword evidence="3 5" id="KW-1133">Transmembrane helix</keyword>
<evidence type="ECO:0000256" key="3">
    <source>
        <dbReference type="ARBA" id="ARBA00022989"/>
    </source>
</evidence>
<evidence type="ECO:0000256" key="5">
    <source>
        <dbReference type="SAM" id="Phobius"/>
    </source>
</evidence>
<keyword evidence="4 5" id="KW-0472">Membrane</keyword>
<feature type="transmembrane region" description="Helical" evidence="5">
    <location>
        <begin position="71"/>
        <end position="87"/>
    </location>
</feature>